<protein>
    <submittedName>
        <fullName evidence="2">LysR family transcriptional regulator</fullName>
    </submittedName>
</protein>
<comment type="caution">
    <text evidence="2">The sequence shown here is derived from an EMBL/GenBank/DDBJ whole genome shotgun (WGS) entry which is preliminary data.</text>
</comment>
<dbReference type="EMBL" id="NXHG01000001">
    <property type="protein sequence ID" value="PCM63105.1"/>
    <property type="molecule type" value="Genomic_DNA"/>
</dbReference>
<organism evidence="2 3">
    <name type="scientific">Klebsiella quasipneumoniae</name>
    <dbReference type="NCBI Taxonomy" id="1463165"/>
    <lineage>
        <taxon>Bacteria</taxon>
        <taxon>Pseudomonadati</taxon>
        <taxon>Pseudomonadota</taxon>
        <taxon>Gammaproteobacteria</taxon>
        <taxon>Enterobacterales</taxon>
        <taxon>Enterobacteriaceae</taxon>
        <taxon>Klebsiella/Raoultella group</taxon>
        <taxon>Klebsiella</taxon>
        <taxon>Klebsiella pneumoniae complex</taxon>
    </lineage>
</organism>
<name>A0A246AZM2_9ENTR</name>
<evidence type="ECO:0000313" key="2">
    <source>
        <dbReference type="EMBL" id="PCM63105.1"/>
    </source>
</evidence>
<evidence type="ECO:0000313" key="1">
    <source>
        <dbReference type="EMBL" id="MBC5045529.1"/>
    </source>
</evidence>
<proteinExistence type="predicted"/>
<dbReference type="EMBL" id="JACNQW010000005">
    <property type="protein sequence ID" value="MBC5045529.1"/>
    <property type="molecule type" value="Genomic_DNA"/>
</dbReference>
<reference evidence="2 3" key="1">
    <citation type="submission" date="2017-09" db="EMBL/GenBank/DDBJ databases">
        <title>Mdr eskape-Ghana.</title>
        <authorList>
            <person name="Agyepong N."/>
            <person name="Janice J."/>
            <person name="Samuelsen O."/>
            <person name="Owusu-Ofori A."/>
            <person name="Sundsfjord A."/>
            <person name="Essack S."/>
            <person name="Pedersen T."/>
        </authorList>
    </citation>
    <scope>NUCLEOTIDE SEQUENCE [LARGE SCALE GENOMIC DNA]</scope>
    <source>
        <strain evidence="2 3">46</strain>
    </source>
</reference>
<dbReference type="Proteomes" id="UP000217648">
    <property type="component" value="Unassembled WGS sequence"/>
</dbReference>
<sequence>MLEYPDINIKSTDDNGQTVVVDDRLNAGLRLGEQLAIACDQRMRQQANWPHAVPGQPRYYPSRRQHTSAFILLRETLRR</sequence>
<dbReference type="Proteomes" id="UP000646540">
    <property type="component" value="Unassembled WGS sequence"/>
</dbReference>
<dbReference type="AlphaFoldDB" id="A0A246AZM2"/>
<evidence type="ECO:0000313" key="3">
    <source>
        <dbReference type="Proteomes" id="UP000217648"/>
    </source>
</evidence>
<accession>A0A246AZM2</accession>
<reference evidence="1" key="2">
    <citation type="submission" date="2020-08" db="EMBL/GenBank/DDBJ databases">
        <title>Genomic evolution and epidemiology of Klebsiella pneumoniae from a major hospital in Beijing, China, over a fifteen-year period: dissemination of known and novel high-risk clones.</title>
        <authorList>
            <person name="Palmieri M."/>
        </authorList>
    </citation>
    <scope>NUCLEOTIDE SEQUENCE</scope>
    <source>
        <strain evidence="1">K7050</strain>
    </source>
</reference>
<gene>
    <name evidence="2" type="ORF">CP911_00640</name>
    <name evidence="1" type="ORF">H8L09_09135</name>
</gene>